<name>A0ABV6Z2P4_UNCC1</name>
<keyword evidence="2" id="KW-1185">Reference proteome</keyword>
<protein>
    <submittedName>
        <fullName evidence="1">Uncharacterized protein</fullName>
    </submittedName>
</protein>
<reference evidence="1 2" key="1">
    <citation type="submission" date="2024-09" db="EMBL/GenBank/DDBJ databases">
        <title>Laminarin stimulates single cell rates of sulfate reduction while oxygen inhibits transcriptomic activity in coastal marine sediment.</title>
        <authorList>
            <person name="Lindsay M."/>
            <person name="Orcutt B."/>
            <person name="Emerson D."/>
            <person name="Stepanauskas R."/>
            <person name="D'Angelo T."/>
        </authorList>
    </citation>
    <scope>NUCLEOTIDE SEQUENCE [LARGE SCALE GENOMIC DNA]</scope>
    <source>
        <strain evidence="1">SAG AM-311-K15</strain>
    </source>
</reference>
<dbReference type="Proteomes" id="UP001594351">
    <property type="component" value="Unassembled WGS sequence"/>
</dbReference>
<sequence>MIVTYKMFRGTFKSWEVLFQEATSFANLLSQDRLISISHSCDNNDGVVVVWFWGHPETNNQDKVGLLSHPPPPE</sequence>
<dbReference type="EMBL" id="JBHPBY010000355">
    <property type="protein sequence ID" value="MFC1852717.1"/>
    <property type="molecule type" value="Genomic_DNA"/>
</dbReference>
<evidence type="ECO:0000313" key="2">
    <source>
        <dbReference type="Proteomes" id="UP001594351"/>
    </source>
</evidence>
<gene>
    <name evidence="1" type="ORF">ACFL27_21160</name>
</gene>
<comment type="caution">
    <text evidence="1">The sequence shown here is derived from an EMBL/GenBank/DDBJ whole genome shotgun (WGS) entry which is preliminary data.</text>
</comment>
<evidence type="ECO:0000313" key="1">
    <source>
        <dbReference type="EMBL" id="MFC1852717.1"/>
    </source>
</evidence>
<accession>A0ABV6Z2P4</accession>
<proteinExistence type="predicted"/>
<organism evidence="1 2">
    <name type="scientific">candidate division CSSED10-310 bacterium</name>
    <dbReference type="NCBI Taxonomy" id="2855610"/>
    <lineage>
        <taxon>Bacteria</taxon>
        <taxon>Bacteria division CSSED10-310</taxon>
    </lineage>
</organism>